<dbReference type="Proteomes" id="UP000287144">
    <property type="component" value="Unassembled WGS sequence"/>
</dbReference>
<accession>A0A428TWV3</accession>
<reference evidence="1 2" key="1">
    <citation type="submission" date="2017-06" db="EMBL/GenBank/DDBJ databases">
        <title>Comparative genomic analysis of Ambrosia Fusariam Clade fungi.</title>
        <authorList>
            <person name="Stajich J.E."/>
            <person name="Carrillo J."/>
            <person name="Kijimoto T."/>
            <person name="Eskalen A."/>
            <person name="O'Donnell K."/>
            <person name="Kasson M."/>
        </authorList>
    </citation>
    <scope>NUCLEOTIDE SEQUENCE [LARGE SCALE GENOMIC DNA]</scope>
    <source>
        <strain evidence="1 2">NRRL62579</strain>
    </source>
</reference>
<keyword evidence="2" id="KW-1185">Reference proteome</keyword>
<evidence type="ECO:0000313" key="2">
    <source>
        <dbReference type="Proteomes" id="UP000287144"/>
    </source>
</evidence>
<dbReference type="STRING" id="1325735.A0A428TWV3"/>
<proteinExistence type="predicted"/>
<evidence type="ECO:0000313" key="1">
    <source>
        <dbReference type="EMBL" id="RSM06547.1"/>
    </source>
</evidence>
<gene>
    <name evidence="1" type="ORF">CEP52_005670</name>
</gene>
<protein>
    <submittedName>
        <fullName evidence="1">Uncharacterized protein</fullName>
    </submittedName>
</protein>
<name>A0A428TWV3_9HYPO</name>
<dbReference type="EMBL" id="NKCK01000045">
    <property type="protein sequence ID" value="RSM06547.1"/>
    <property type="molecule type" value="Genomic_DNA"/>
</dbReference>
<organism evidence="1 2">
    <name type="scientific">Fusarium oligoseptatum</name>
    <dbReference type="NCBI Taxonomy" id="2604345"/>
    <lineage>
        <taxon>Eukaryota</taxon>
        <taxon>Fungi</taxon>
        <taxon>Dikarya</taxon>
        <taxon>Ascomycota</taxon>
        <taxon>Pezizomycotina</taxon>
        <taxon>Sordariomycetes</taxon>
        <taxon>Hypocreomycetidae</taxon>
        <taxon>Hypocreales</taxon>
        <taxon>Nectriaceae</taxon>
        <taxon>Fusarium</taxon>
        <taxon>Fusarium solani species complex</taxon>
    </lineage>
</organism>
<sequence>MPHHFYVPELLPGSAPALRNHQDVFDIIRLFKARPNTKRSQLTQEYFSKRDKPPPPADQHRAFNLAVRIMSMVKCSADNQPSGLLELGTQPIQWHSNNSLVDFMAKVFPQADTGNLHVRDDSGRIRDIKSTITARRLKKVARLRFQGTDDLRNHLKMDVKEGVVEIFHCTSVLKEHLLAHPDLQESMSAGNIPRQVALEVLDSLQNVLFPFDSTSEQILRDLVSKQSFDPDCLHYDAAVYRGEGEGDLSYSYFGSRLVDLFEELEDPSPRGILETWFQRRDDILPPFTAHDEDGGVEGYLTNHAGLSAEYTQAGLAREFDNMHHAAQDYHLSLPPSAAEPQDPSLLSWQPQELVPPTATATEQPWQASPLSWSQHYSTRSVWQQPYEAGLGQLPPTWELSQGTARALQHSAVVQTQPHSLPRRRSRTQHLGDGPDTALAEFASGDGAGFVIRHCRRFEEYPASGSNIHQQPQLPPIGRLNNKRFKLILRLCRFCQLLCPSLPRVETNPAEGQGSGEEKIPVYILL</sequence>
<dbReference type="AlphaFoldDB" id="A0A428TWV3"/>
<comment type="caution">
    <text evidence="1">The sequence shown here is derived from an EMBL/GenBank/DDBJ whole genome shotgun (WGS) entry which is preliminary data.</text>
</comment>